<reference evidence="2" key="2">
    <citation type="submission" date="2010-03" db="EMBL/GenBank/DDBJ databases">
        <title>The genome sequence of Coccidioides posadasii strain Silveira.</title>
        <authorList>
            <consortium name="The Broad Institute Genome Sequencing Center for Infectious Disease"/>
            <person name="Neafsey D."/>
            <person name="Orbach M."/>
            <person name="Henn M.R."/>
            <person name="Cole G.T."/>
            <person name="Galgiani J."/>
            <person name="Gardner M.J."/>
            <person name="Kirkland T.N."/>
            <person name="Taylor J.W."/>
            <person name="Young S.K."/>
            <person name="Zeng Q."/>
            <person name="Koehrsen M."/>
            <person name="Alvarado L."/>
            <person name="Berlin A."/>
            <person name="Borenstein D."/>
            <person name="Chapman S.B."/>
            <person name="Chen Z."/>
            <person name="Engels R."/>
            <person name="Freedman E."/>
            <person name="Gellesch M."/>
            <person name="Goldberg J."/>
            <person name="Griggs A."/>
            <person name="Gujja S."/>
            <person name="Heilman E."/>
            <person name="Heiman D."/>
            <person name="Howarth C."/>
            <person name="Jen D."/>
            <person name="Larson L."/>
            <person name="Mehta T."/>
            <person name="Neiman D."/>
            <person name="Park D."/>
            <person name="Pearson M."/>
            <person name="Richards J."/>
            <person name="Roberts A."/>
            <person name="Saif S."/>
            <person name="Shea T."/>
            <person name="Shenoy N."/>
            <person name="Sisk P."/>
            <person name="Stolte C."/>
            <person name="Sykes S."/>
            <person name="Walk T."/>
            <person name="White J."/>
            <person name="Yandava C."/>
            <person name="Haas B."/>
            <person name="Nusbaum C."/>
            <person name="Birren B."/>
        </authorList>
    </citation>
    <scope>NUCLEOTIDE SEQUENCE [LARGE SCALE GENOMIC DNA]</scope>
    <source>
        <strain evidence="2">RMSCC 757 / Silveira</strain>
    </source>
</reference>
<dbReference type="VEuPathDB" id="FungiDB:CPSG_09670"/>
<evidence type="ECO:0000313" key="2">
    <source>
        <dbReference type="Proteomes" id="UP000002497"/>
    </source>
</evidence>
<protein>
    <submittedName>
        <fullName evidence="1">Uncharacterized protein</fullName>
    </submittedName>
</protein>
<dbReference type="EMBL" id="GL636511">
    <property type="protein sequence ID" value="EFW13803.1"/>
    <property type="molecule type" value="Genomic_DNA"/>
</dbReference>
<gene>
    <name evidence="1" type="ORF">CPSG_09670</name>
</gene>
<proteinExistence type="predicted"/>
<dbReference type="OMA" id="CKLKHHN"/>
<dbReference type="OrthoDB" id="4209680at2759"/>
<accession>E9DIM1</accession>
<dbReference type="Proteomes" id="UP000002497">
    <property type="component" value="Unassembled WGS sequence"/>
</dbReference>
<name>E9DIM1_COCPS</name>
<sequence>MSASKVPSINTQDLMNRILQLKQITKKLGEQNYKLKDYNKQLETQVMVIPSTGQQKKKNKVKVNPLELFKNMKDKELSNNKNKIIMAASYLYEAVFNWV</sequence>
<dbReference type="STRING" id="443226.E9DIM1"/>
<dbReference type="AlphaFoldDB" id="E9DIM1"/>
<keyword evidence="2" id="KW-1185">Reference proteome</keyword>
<organism evidence="2">
    <name type="scientific">Coccidioides posadasii (strain RMSCC 757 / Silveira)</name>
    <name type="common">Valley fever fungus</name>
    <dbReference type="NCBI Taxonomy" id="443226"/>
    <lineage>
        <taxon>Eukaryota</taxon>
        <taxon>Fungi</taxon>
        <taxon>Dikarya</taxon>
        <taxon>Ascomycota</taxon>
        <taxon>Pezizomycotina</taxon>
        <taxon>Eurotiomycetes</taxon>
        <taxon>Eurotiomycetidae</taxon>
        <taxon>Onygenales</taxon>
        <taxon>Onygenaceae</taxon>
        <taxon>Coccidioides</taxon>
    </lineage>
</organism>
<reference evidence="2" key="1">
    <citation type="journal article" date="2010" name="Genome Res.">
        <title>Population genomic sequencing of Coccidioides fungi reveals recent hybridization and transposon control.</title>
        <authorList>
            <person name="Neafsey D.E."/>
            <person name="Barker B.M."/>
            <person name="Sharpton T.J."/>
            <person name="Stajich J.E."/>
            <person name="Park D.J."/>
            <person name="Whiston E."/>
            <person name="Hung C.-Y."/>
            <person name="McMahan C."/>
            <person name="White J."/>
            <person name="Sykes S."/>
            <person name="Heiman D."/>
            <person name="Young S."/>
            <person name="Zeng Q."/>
            <person name="Abouelleil A."/>
            <person name="Aftuck L."/>
            <person name="Bessette D."/>
            <person name="Brown A."/>
            <person name="FitzGerald M."/>
            <person name="Lui A."/>
            <person name="Macdonald J.P."/>
            <person name="Priest M."/>
            <person name="Orbach M.J."/>
            <person name="Galgiani J.N."/>
            <person name="Kirkland T.N."/>
            <person name="Cole G.T."/>
            <person name="Birren B.W."/>
            <person name="Henn M.R."/>
            <person name="Taylor J.W."/>
            <person name="Rounsley S.D."/>
        </authorList>
    </citation>
    <scope>NUCLEOTIDE SEQUENCE [LARGE SCALE GENOMIC DNA]</scope>
    <source>
        <strain evidence="2">RMSCC 757 / Silveira</strain>
    </source>
</reference>
<dbReference type="HOGENOM" id="CLU_158765_0_0_1"/>
<evidence type="ECO:0000313" key="1">
    <source>
        <dbReference type="EMBL" id="EFW13803.1"/>
    </source>
</evidence>